<sequence length="43" mass="5038">MIADRKFDLRVYVLVTSDSFGYEDQDAMASILAELFFRELYVV</sequence>
<gene>
    <name evidence="1" type="ORF">PXEA_LOCUS17011</name>
</gene>
<evidence type="ECO:0000313" key="1">
    <source>
        <dbReference type="EMBL" id="VEL23571.1"/>
    </source>
</evidence>
<accession>A0A448WYV1</accession>
<keyword evidence="2" id="KW-1185">Reference proteome</keyword>
<dbReference type="AlphaFoldDB" id="A0A448WYV1"/>
<protein>
    <submittedName>
        <fullName evidence="1">Uncharacterized protein</fullName>
    </submittedName>
</protein>
<organism evidence="1 2">
    <name type="scientific">Protopolystoma xenopodis</name>
    <dbReference type="NCBI Taxonomy" id="117903"/>
    <lineage>
        <taxon>Eukaryota</taxon>
        <taxon>Metazoa</taxon>
        <taxon>Spiralia</taxon>
        <taxon>Lophotrochozoa</taxon>
        <taxon>Platyhelminthes</taxon>
        <taxon>Monogenea</taxon>
        <taxon>Polyopisthocotylea</taxon>
        <taxon>Polystomatidea</taxon>
        <taxon>Polystomatidae</taxon>
        <taxon>Protopolystoma</taxon>
    </lineage>
</organism>
<reference evidence="1" key="1">
    <citation type="submission" date="2018-11" db="EMBL/GenBank/DDBJ databases">
        <authorList>
            <consortium name="Pathogen Informatics"/>
        </authorList>
    </citation>
    <scope>NUCLEOTIDE SEQUENCE</scope>
</reference>
<dbReference type="EMBL" id="CAAALY010062660">
    <property type="protein sequence ID" value="VEL23571.1"/>
    <property type="molecule type" value="Genomic_DNA"/>
</dbReference>
<proteinExistence type="predicted"/>
<name>A0A448WYV1_9PLAT</name>
<evidence type="ECO:0000313" key="2">
    <source>
        <dbReference type="Proteomes" id="UP000784294"/>
    </source>
</evidence>
<dbReference type="Proteomes" id="UP000784294">
    <property type="component" value="Unassembled WGS sequence"/>
</dbReference>
<comment type="caution">
    <text evidence="1">The sequence shown here is derived from an EMBL/GenBank/DDBJ whole genome shotgun (WGS) entry which is preliminary data.</text>
</comment>